<feature type="region of interest" description="Disordered" evidence="1">
    <location>
        <begin position="33"/>
        <end position="95"/>
    </location>
</feature>
<feature type="compositionally biased region" description="Polar residues" evidence="1">
    <location>
        <begin position="82"/>
        <end position="92"/>
    </location>
</feature>
<proteinExistence type="predicted"/>
<feature type="compositionally biased region" description="Gly residues" evidence="1">
    <location>
        <begin position="67"/>
        <end position="79"/>
    </location>
</feature>
<reference evidence="2" key="1">
    <citation type="submission" date="2019-03" db="EMBL/GenBank/DDBJ databases">
        <title>WGS assembly of Setaria viridis.</title>
        <authorList>
            <person name="Huang P."/>
            <person name="Jenkins J."/>
            <person name="Grimwood J."/>
            <person name="Barry K."/>
            <person name="Healey A."/>
            <person name="Mamidi S."/>
            <person name="Sreedasyam A."/>
            <person name="Shu S."/>
            <person name="Feldman M."/>
            <person name="Wu J."/>
            <person name="Yu Y."/>
            <person name="Chen C."/>
            <person name="Johnson J."/>
            <person name="Rokhsar D."/>
            <person name="Baxter I."/>
            <person name="Schmutz J."/>
            <person name="Brutnell T."/>
            <person name="Kellogg E."/>
        </authorList>
    </citation>
    <scope>NUCLEOTIDE SEQUENCE [LARGE SCALE GENOMIC DNA]</scope>
</reference>
<feature type="compositionally biased region" description="Low complexity" evidence="1">
    <location>
        <begin position="51"/>
        <end position="66"/>
    </location>
</feature>
<dbReference type="Proteomes" id="UP000298652">
    <property type="component" value="Chromosome 8"/>
</dbReference>
<dbReference type="EMBL" id="CM016559">
    <property type="protein sequence ID" value="TKW01194.1"/>
    <property type="molecule type" value="Genomic_DNA"/>
</dbReference>
<evidence type="ECO:0000256" key="1">
    <source>
        <dbReference type="SAM" id="MobiDB-lite"/>
    </source>
</evidence>
<dbReference type="Gramene" id="TKW01194">
    <property type="protein sequence ID" value="TKW01194"/>
    <property type="gene ID" value="SEVIR_8G163650v2"/>
</dbReference>
<feature type="region of interest" description="Disordered" evidence="1">
    <location>
        <begin position="1"/>
        <end position="20"/>
    </location>
</feature>
<evidence type="ECO:0000313" key="3">
    <source>
        <dbReference type="Proteomes" id="UP000298652"/>
    </source>
</evidence>
<keyword evidence="3" id="KW-1185">Reference proteome</keyword>
<dbReference type="AlphaFoldDB" id="A0A4U6TJ76"/>
<sequence length="187" mass="18847">MLSASWSNGRHGRTATATLQRLPLPALHLAAGSLRGRKDGSSEASSTRGTSPPSLSSPKKLDPVVVRGGGGSPRAGGSGAPTSCSVTGASTRWSRRRLPEAGSALPRLDLLLPPPDVQPGWGLIRSFRRCLPAFVSGQGCAAAAPLAGGPARLGPVSGGCSDCSGSAVCYREQGAGKLVPVSRPMTA</sequence>
<accession>A0A4U6TJ76</accession>
<name>A0A4U6TJ76_SETVI</name>
<gene>
    <name evidence="2" type="ORF">SEVIR_8G163650v2</name>
</gene>
<evidence type="ECO:0000313" key="2">
    <source>
        <dbReference type="EMBL" id="TKW01194.1"/>
    </source>
</evidence>
<protein>
    <submittedName>
        <fullName evidence="2">Uncharacterized protein</fullName>
    </submittedName>
</protein>
<organism evidence="2 3">
    <name type="scientific">Setaria viridis</name>
    <name type="common">Green bristlegrass</name>
    <name type="synonym">Setaria italica subsp. viridis</name>
    <dbReference type="NCBI Taxonomy" id="4556"/>
    <lineage>
        <taxon>Eukaryota</taxon>
        <taxon>Viridiplantae</taxon>
        <taxon>Streptophyta</taxon>
        <taxon>Embryophyta</taxon>
        <taxon>Tracheophyta</taxon>
        <taxon>Spermatophyta</taxon>
        <taxon>Magnoliopsida</taxon>
        <taxon>Liliopsida</taxon>
        <taxon>Poales</taxon>
        <taxon>Poaceae</taxon>
        <taxon>PACMAD clade</taxon>
        <taxon>Panicoideae</taxon>
        <taxon>Panicodae</taxon>
        <taxon>Paniceae</taxon>
        <taxon>Cenchrinae</taxon>
        <taxon>Setaria</taxon>
    </lineage>
</organism>